<reference evidence="3" key="2">
    <citation type="submission" date="2020-09" db="EMBL/GenBank/DDBJ databases">
        <authorList>
            <person name="Sun Q."/>
            <person name="Zhou Y."/>
        </authorList>
    </citation>
    <scope>NUCLEOTIDE SEQUENCE</scope>
    <source>
        <strain evidence="3">CGMCC 1.12997</strain>
    </source>
</reference>
<evidence type="ECO:0000313" key="3">
    <source>
        <dbReference type="EMBL" id="GGG68349.1"/>
    </source>
</evidence>
<feature type="chain" id="PRO_5037434059" evidence="2">
    <location>
        <begin position="20"/>
        <end position="262"/>
    </location>
</feature>
<feature type="compositionally biased region" description="Polar residues" evidence="1">
    <location>
        <begin position="50"/>
        <end position="69"/>
    </location>
</feature>
<evidence type="ECO:0000256" key="1">
    <source>
        <dbReference type="SAM" id="MobiDB-lite"/>
    </source>
</evidence>
<name>A0A917H5R7_9BACT</name>
<comment type="caution">
    <text evidence="3">The sequence shown here is derived from an EMBL/GenBank/DDBJ whole genome shotgun (WGS) entry which is preliminary data.</text>
</comment>
<feature type="signal peptide" evidence="2">
    <location>
        <begin position="1"/>
        <end position="19"/>
    </location>
</feature>
<sequence>MYAAALLLAVWTCAPALQAQQLTAGTSSSLASANDSVADSLPDAPIPASAMQSGQATTPAANSASTDPQQTKRILDIMPNFRSVSADTKLPPQSAKDKFVAAGHDTFDYSSFLLAGIQAGFSMYTKSYPEFHQGAAGYGRYYWHTLADTASENFMVGGVGPVIFHQDNRYYTLGHGSIGHRALYAATRVLITRKDDGNNTFNYSEIIGSGASAGVSSLYYPSSYRTWTKVGQKWLTSDLIDSASFTFKEFWPDINHKFFHTH</sequence>
<feature type="region of interest" description="Disordered" evidence="1">
    <location>
        <begin position="34"/>
        <end position="69"/>
    </location>
</feature>
<keyword evidence="2" id="KW-0732">Signal</keyword>
<reference evidence="3" key="1">
    <citation type="journal article" date="2014" name="Int. J. Syst. Evol. Microbiol.">
        <title>Complete genome sequence of Corynebacterium casei LMG S-19264T (=DSM 44701T), isolated from a smear-ripened cheese.</title>
        <authorList>
            <consortium name="US DOE Joint Genome Institute (JGI-PGF)"/>
            <person name="Walter F."/>
            <person name="Albersmeier A."/>
            <person name="Kalinowski J."/>
            <person name="Ruckert C."/>
        </authorList>
    </citation>
    <scope>NUCLEOTIDE SEQUENCE</scope>
    <source>
        <strain evidence="3">CGMCC 1.12997</strain>
    </source>
</reference>
<proteinExistence type="predicted"/>
<protein>
    <submittedName>
        <fullName evidence="3">Uncharacterized protein</fullName>
    </submittedName>
</protein>
<evidence type="ECO:0000256" key="2">
    <source>
        <dbReference type="SAM" id="SignalP"/>
    </source>
</evidence>
<gene>
    <name evidence="3" type="ORF">GCM10011585_07870</name>
</gene>
<dbReference type="AlphaFoldDB" id="A0A917H5R7"/>
<organism evidence="3 4">
    <name type="scientific">Edaphobacter dinghuensis</name>
    <dbReference type="NCBI Taxonomy" id="1560005"/>
    <lineage>
        <taxon>Bacteria</taxon>
        <taxon>Pseudomonadati</taxon>
        <taxon>Acidobacteriota</taxon>
        <taxon>Terriglobia</taxon>
        <taxon>Terriglobales</taxon>
        <taxon>Acidobacteriaceae</taxon>
        <taxon>Edaphobacter</taxon>
    </lineage>
</organism>
<evidence type="ECO:0000313" key="4">
    <source>
        <dbReference type="Proteomes" id="UP000647241"/>
    </source>
</evidence>
<keyword evidence="4" id="KW-1185">Reference proteome</keyword>
<accession>A0A917H5R7</accession>
<dbReference type="Proteomes" id="UP000647241">
    <property type="component" value="Unassembled WGS sequence"/>
</dbReference>
<dbReference type="EMBL" id="BMGT01000001">
    <property type="protein sequence ID" value="GGG68349.1"/>
    <property type="molecule type" value="Genomic_DNA"/>
</dbReference>